<sequence length="344" mass="40009">MLKSSATRYLSVFLISLLLIPVLSGCDSKEKEIVISNDIREDIKVEEKEIETLKYKAQKYLEEDNFQEAKNLYDKVILMDKGNKELYLEIKDEYIKKNRFDDAYEIIKVAIDNKVDVEGMQQIAEDIKSNFEVVEYDYIVKQGEECIIPTEGVINVRGEDINVPIHWNNQQVDTSSKGTFKYEGVNEQYGRSFKLKVEVVYSPLTELEVRKITLQAKNALTDIIDCANFDSTTMIIEDGRSLAISNIYKSREEVFNALYDYYLDDAIYYFLDNYTLEKDGVFYIVYGQGGIGISILDDDLHVEQTETTFKAVYTKVISDEWTVTQEYNFIKYEDSWIRSDITLY</sequence>
<evidence type="ECO:0000313" key="2">
    <source>
        <dbReference type="EMBL" id="MBC5630986.1"/>
    </source>
</evidence>
<dbReference type="PROSITE" id="PS51257">
    <property type="entry name" value="PROKAR_LIPOPROTEIN"/>
    <property type="match status" value="1"/>
</dbReference>
<protein>
    <submittedName>
        <fullName evidence="2">Tetratricopeptide repeat protein</fullName>
    </submittedName>
</protein>
<dbReference type="EMBL" id="JACOOO010000047">
    <property type="protein sequence ID" value="MBC5630986.1"/>
    <property type="molecule type" value="Genomic_DNA"/>
</dbReference>
<evidence type="ECO:0000259" key="1">
    <source>
        <dbReference type="Pfam" id="PF07532"/>
    </source>
</evidence>
<feature type="domain" description="Bacterial Ig-like" evidence="1">
    <location>
        <begin position="140"/>
        <end position="187"/>
    </location>
</feature>
<proteinExistence type="predicted"/>
<name>A0ABR7DHR4_9CLOT</name>
<dbReference type="Pfam" id="PF07532">
    <property type="entry name" value="Big_4"/>
    <property type="match status" value="1"/>
</dbReference>
<evidence type="ECO:0000313" key="3">
    <source>
        <dbReference type="Proteomes" id="UP000596929"/>
    </source>
</evidence>
<reference evidence="2 3" key="1">
    <citation type="submission" date="2020-08" db="EMBL/GenBank/DDBJ databases">
        <title>Genome public.</title>
        <authorList>
            <person name="Liu C."/>
            <person name="Sun Q."/>
        </authorList>
    </citation>
    <scope>NUCLEOTIDE SEQUENCE [LARGE SCALE GENOMIC DNA]</scope>
    <source>
        <strain evidence="2 3">NSJ-6</strain>
    </source>
</reference>
<dbReference type="Pfam" id="PF14559">
    <property type="entry name" value="TPR_19"/>
    <property type="match status" value="1"/>
</dbReference>
<dbReference type="SUPFAM" id="SSF48452">
    <property type="entry name" value="TPR-like"/>
    <property type="match status" value="1"/>
</dbReference>
<keyword evidence="3" id="KW-1185">Reference proteome</keyword>
<accession>A0ABR7DHR4</accession>
<dbReference type="Proteomes" id="UP000596929">
    <property type="component" value="Unassembled WGS sequence"/>
</dbReference>
<dbReference type="Gene3D" id="1.25.40.10">
    <property type="entry name" value="Tetratricopeptide repeat domain"/>
    <property type="match status" value="1"/>
</dbReference>
<organism evidence="2 3">
    <name type="scientific">Clostridium hominis</name>
    <dbReference type="NCBI Taxonomy" id="2763036"/>
    <lineage>
        <taxon>Bacteria</taxon>
        <taxon>Bacillati</taxon>
        <taxon>Bacillota</taxon>
        <taxon>Clostridia</taxon>
        <taxon>Eubacteriales</taxon>
        <taxon>Clostridiaceae</taxon>
        <taxon>Clostridium</taxon>
    </lineage>
</organism>
<gene>
    <name evidence="2" type="ORF">H8S20_19340</name>
</gene>
<comment type="caution">
    <text evidence="2">The sequence shown here is derived from an EMBL/GenBank/DDBJ whole genome shotgun (WGS) entry which is preliminary data.</text>
</comment>
<dbReference type="RefSeq" id="WP_186861110.1">
    <property type="nucleotide sequence ID" value="NZ_JACOOO010000047.1"/>
</dbReference>
<dbReference type="InterPro" id="IPR011990">
    <property type="entry name" value="TPR-like_helical_dom_sf"/>
</dbReference>
<dbReference type="InterPro" id="IPR011081">
    <property type="entry name" value="Big_4"/>
</dbReference>